<name>G4ZQI0_PHYSP</name>
<feature type="domain" description="DDE Tnp4" evidence="3">
    <location>
        <begin position="60"/>
        <end position="221"/>
    </location>
</feature>
<dbReference type="InterPro" id="IPR027806">
    <property type="entry name" value="HARBI1_dom"/>
</dbReference>
<dbReference type="EMBL" id="JH159155">
    <property type="protein sequence ID" value="EGZ15508.1"/>
    <property type="molecule type" value="Genomic_DNA"/>
</dbReference>
<dbReference type="PANTHER" id="PTHR48471">
    <property type="entry name" value="DDE TNP4 DOMAIN-CONTAINING PROTEIN"/>
    <property type="match status" value="1"/>
</dbReference>
<dbReference type="PANTHER" id="PTHR48471:SF1">
    <property type="entry name" value="DDE TNP4 DOMAIN-CONTAINING PROTEIN"/>
    <property type="match status" value="1"/>
</dbReference>
<proteinExistence type="predicted"/>
<reference evidence="4 5" key="1">
    <citation type="journal article" date="2006" name="Science">
        <title>Phytophthora genome sequences uncover evolutionary origins and mechanisms of pathogenesis.</title>
        <authorList>
            <person name="Tyler B.M."/>
            <person name="Tripathy S."/>
            <person name="Zhang X."/>
            <person name="Dehal P."/>
            <person name="Jiang R.H."/>
            <person name="Aerts A."/>
            <person name="Arredondo F.D."/>
            <person name="Baxter L."/>
            <person name="Bensasson D."/>
            <person name="Beynon J.L."/>
            <person name="Chapman J."/>
            <person name="Damasceno C.M."/>
            <person name="Dorrance A.E."/>
            <person name="Dou D."/>
            <person name="Dickerman A.W."/>
            <person name="Dubchak I.L."/>
            <person name="Garbelotto M."/>
            <person name="Gijzen M."/>
            <person name="Gordon S.G."/>
            <person name="Govers F."/>
            <person name="Grunwald N.J."/>
            <person name="Huang W."/>
            <person name="Ivors K.L."/>
            <person name="Jones R.W."/>
            <person name="Kamoun S."/>
            <person name="Krampis K."/>
            <person name="Lamour K.H."/>
            <person name="Lee M.K."/>
            <person name="McDonald W.H."/>
            <person name="Medina M."/>
            <person name="Meijer H.J."/>
            <person name="Nordberg E.K."/>
            <person name="Maclean D.J."/>
            <person name="Ospina-Giraldo M.D."/>
            <person name="Morris P.F."/>
            <person name="Phuntumart V."/>
            <person name="Putnam N.H."/>
            <person name="Rash S."/>
            <person name="Rose J.K."/>
            <person name="Sakihama Y."/>
            <person name="Salamov A.A."/>
            <person name="Savidor A."/>
            <person name="Scheuring C.F."/>
            <person name="Smith B.M."/>
            <person name="Sobral B.W."/>
            <person name="Terry A."/>
            <person name="Torto-Alalibo T.A."/>
            <person name="Win J."/>
            <person name="Xu Z."/>
            <person name="Zhang H."/>
            <person name="Grigoriev I.V."/>
            <person name="Rokhsar D.S."/>
            <person name="Boore J.L."/>
        </authorList>
    </citation>
    <scope>NUCLEOTIDE SEQUENCE [LARGE SCALE GENOMIC DNA]</scope>
    <source>
        <strain evidence="4 5">P6497</strain>
    </source>
</reference>
<dbReference type="STRING" id="1094619.G4ZQI0"/>
<accession>G4ZQI0</accession>
<keyword evidence="2" id="KW-0479">Metal-binding</keyword>
<evidence type="ECO:0000313" key="5">
    <source>
        <dbReference type="Proteomes" id="UP000002640"/>
    </source>
</evidence>
<dbReference type="KEGG" id="psoj:PHYSODRAFT_508430"/>
<evidence type="ECO:0000256" key="2">
    <source>
        <dbReference type="ARBA" id="ARBA00022723"/>
    </source>
</evidence>
<dbReference type="GeneID" id="20658868"/>
<dbReference type="RefSeq" id="XP_009529257.1">
    <property type="nucleotide sequence ID" value="XM_009530962.1"/>
</dbReference>
<keyword evidence="5" id="KW-1185">Reference proteome</keyword>
<dbReference type="GO" id="GO:0046872">
    <property type="term" value="F:metal ion binding"/>
    <property type="evidence" value="ECO:0007669"/>
    <property type="project" value="UniProtKB-KW"/>
</dbReference>
<dbReference type="Proteomes" id="UP000002640">
    <property type="component" value="Unassembled WGS sequence"/>
</dbReference>
<comment type="cofactor">
    <cofactor evidence="1">
        <name>a divalent metal cation</name>
        <dbReference type="ChEBI" id="CHEBI:60240"/>
    </cofactor>
</comment>
<evidence type="ECO:0000256" key="1">
    <source>
        <dbReference type="ARBA" id="ARBA00001968"/>
    </source>
</evidence>
<evidence type="ECO:0000313" key="4">
    <source>
        <dbReference type="EMBL" id="EGZ15508.1"/>
    </source>
</evidence>
<dbReference type="InParanoid" id="G4ZQI0"/>
<dbReference type="Pfam" id="PF13359">
    <property type="entry name" value="DDE_Tnp_4"/>
    <property type="match status" value="1"/>
</dbReference>
<dbReference type="AlphaFoldDB" id="G4ZQI0"/>
<organism evidence="4 5">
    <name type="scientific">Phytophthora sojae (strain P6497)</name>
    <name type="common">Soybean stem and root rot agent</name>
    <name type="synonym">Phytophthora megasperma f. sp. glycines</name>
    <dbReference type="NCBI Taxonomy" id="1094619"/>
    <lineage>
        <taxon>Eukaryota</taxon>
        <taxon>Sar</taxon>
        <taxon>Stramenopiles</taxon>
        <taxon>Oomycota</taxon>
        <taxon>Peronosporomycetes</taxon>
        <taxon>Peronosporales</taxon>
        <taxon>Peronosporaceae</taxon>
        <taxon>Phytophthora</taxon>
    </lineage>
</organism>
<gene>
    <name evidence="4" type="ORF">PHYSODRAFT_508430</name>
</gene>
<evidence type="ECO:0000259" key="3">
    <source>
        <dbReference type="Pfam" id="PF13359"/>
    </source>
</evidence>
<sequence>MFGVPPTLTRVLNAAEDALASALCGFAPARIVWPSLTRQRALAQLVAAKEPMLQFTWGFLDGKNYKVQQPPGRDIQNAHYNGWLHGVFVTGTLCFSADGLIVWAKHNCPGSWNDGGTSLDFRRKLASRELNPDDRYGVVADSAFPCSAGMTGKILTPLKEGDASRLVPSVRAAAKALSGAITSIRQSAEWGMGSIEKVYHRLVIPLPFDKNKRQQRLDNIFRLANYRVRTVGISKIRTTFVRGNDDRRYNNLH</sequence>
<protein>
    <recommendedName>
        <fullName evidence="3">DDE Tnp4 domain-containing protein</fullName>
    </recommendedName>
</protein>